<keyword evidence="2" id="KW-1185">Reference proteome</keyword>
<proteinExistence type="predicted"/>
<dbReference type="Proteomes" id="UP001060085">
    <property type="component" value="Linkage Group LG07"/>
</dbReference>
<reference evidence="2" key="1">
    <citation type="journal article" date="2023" name="Nat. Plants">
        <title>Single-cell RNA sequencing provides a high-resolution roadmap for understanding the multicellular compartmentation of specialized metabolism.</title>
        <authorList>
            <person name="Sun S."/>
            <person name="Shen X."/>
            <person name="Li Y."/>
            <person name="Li Y."/>
            <person name="Wang S."/>
            <person name="Li R."/>
            <person name="Zhang H."/>
            <person name="Shen G."/>
            <person name="Guo B."/>
            <person name="Wei J."/>
            <person name="Xu J."/>
            <person name="St-Pierre B."/>
            <person name="Chen S."/>
            <person name="Sun C."/>
        </authorList>
    </citation>
    <scope>NUCLEOTIDE SEQUENCE [LARGE SCALE GENOMIC DNA]</scope>
</reference>
<sequence>MLARAMNTTRFRKTTTENSCRSLSAFSVSEYDDFAVGFTEDLPLIFTDGNTEKSECPDSPLTLRQVLRSSVGVIGQKGRLGLSEKVVLLNGKICVLKRFNKVSIKRGEFGRRIVRFGLVSSECKYIVPIHAYFYAKRIKFVVCQYYPMGSLADLLTSARNLGQTPLNWNQRLKIIHGLAQAIEFIHTRTCSQEKHLKMNIHGNIKSSNVLINIDFTPHLSDYGFSLLAERVEKVSDTGQPTPTAKEEGNLVYSEIFSQKSDIYNFGIIVLDILRGPVEIKGNLKDIQEDDLFEFCVEGNERMQALRVLDIGLACLNKSPESRPTIQKIMVCLSQLF</sequence>
<accession>A0ACC0A384</accession>
<evidence type="ECO:0000313" key="2">
    <source>
        <dbReference type="Proteomes" id="UP001060085"/>
    </source>
</evidence>
<dbReference type="EMBL" id="CM044707">
    <property type="protein sequence ID" value="KAI5655348.1"/>
    <property type="molecule type" value="Genomic_DNA"/>
</dbReference>
<name>A0ACC0A384_CATRO</name>
<organism evidence="1 2">
    <name type="scientific">Catharanthus roseus</name>
    <name type="common">Madagascar periwinkle</name>
    <name type="synonym">Vinca rosea</name>
    <dbReference type="NCBI Taxonomy" id="4058"/>
    <lineage>
        <taxon>Eukaryota</taxon>
        <taxon>Viridiplantae</taxon>
        <taxon>Streptophyta</taxon>
        <taxon>Embryophyta</taxon>
        <taxon>Tracheophyta</taxon>
        <taxon>Spermatophyta</taxon>
        <taxon>Magnoliopsida</taxon>
        <taxon>eudicotyledons</taxon>
        <taxon>Gunneridae</taxon>
        <taxon>Pentapetalae</taxon>
        <taxon>asterids</taxon>
        <taxon>lamiids</taxon>
        <taxon>Gentianales</taxon>
        <taxon>Apocynaceae</taxon>
        <taxon>Rauvolfioideae</taxon>
        <taxon>Vinceae</taxon>
        <taxon>Catharanthinae</taxon>
        <taxon>Catharanthus</taxon>
    </lineage>
</organism>
<gene>
    <name evidence="1" type="ORF">M9H77_32535</name>
</gene>
<protein>
    <submittedName>
        <fullName evidence="1">Uncharacterized protein</fullName>
    </submittedName>
</protein>
<evidence type="ECO:0000313" key="1">
    <source>
        <dbReference type="EMBL" id="KAI5655348.1"/>
    </source>
</evidence>
<comment type="caution">
    <text evidence="1">The sequence shown here is derived from an EMBL/GenBank/DDBJ whole genome shotgun (WGS) entry which is preliminary data.</text>
</comment>